<keyword evidence="11" id="KW-1185">Reference proteome</keyword>
<feature type="domain" description="CobB/CobQ-like glutamine amidotransferase" evidence="9">
    <location>
        <begin position="241"/>
        <end position="425"/>
    </location>
</feature>
<dbReference type="Gene3D" id="3.40.50.300">
    <property type="entry name" value="P-loop containing nucleotide triphosphate hydrolases"/>
    <property type="match status" value="2"/>
</dbReference>
<evidence type="ECO:0000259" key="8">
    <source>
        <dbReference type="Pfam" id="PF01656"/>
    </source>
</evidence>
<comment type="miscellaneous">
    <text evidence="7">The a and c carboxylates of cobyrinate are activated for nucleophilic attack via formation of a phosphorylated intermediate by ATP. CbiA catalyzes first the amidation of the c-carboxylate, and then that of the a-carboxylate.</text>
</comment>
<reference evidence="10 11" key="1">
    <citation type="submission" date="2020-08" db="EMBL/GenBank/DDBJ databases">
        <title>A Genomic Blueprint of the Chicken Gut Microbiome.</title>
        <authorList>
            <person name="Gilroy R."/>
            <person name="Ravi A."/>
            <person name="Getino M."/>
            <person name="Pursley I."/>
            <person name="Horton D.L."/>
            <person name="Alikhan N.-F."/>
            <person name="Baker D."/>
            <person name="Gharbi K."/>
            <person name="Hall N."/>
            <person name="Watson M."/>
            <person name="Adriaenssens E.M."/>
            <person name="Foster-Nyarko E."/>
            <person name="Jarju S."/>
            <person name="Secka A."/>
            <person name="Antonio M."/>
            <person name="Oren A."/>
            <person name="Chaudhuri R."/>
            <person name="La Ragione R.M."/>
            <person name="Hildebrand F."/>
            <person name="Pallen M.J."/>
        </authorList>
    </citation>
    <scope>NUCLEOTIDE SEQUENCE [LARGE SCALE GENOMIC DNA]</scope>
    <source>
        <strain evidence="10 11">Sa3CVN1</strain>
    </source>
</reference>
<evidence type="ECO:0000259" key="9">
    <source>
        <dbReference type="Pfam" id="PF07685"/>
    </source>
</evidence>
<keyword evidence="6 7" id="KW-0315">Glutamine amidotransferase</keyword>
<evidence type="ECO:0000256" key="6">
    <source>
        <dbReference type="ARBA" id="ARBA00022962"/>
    </source>
</evidence>
<feature type="domain" description="CobQ/CobB/MinD/ParA nucleotide binding" evidence="8">
    <location>
        <begin position="1"/>
        <end position="178"/>
    </location>
</feature>
<dbReference type="PANTHER" id="PTHR43873">
    <property type="entry name" value="COBYRINATE A,C-DIAMIDE SYNTHASE"/>
    <property type="match status" value="1"/>
</dbReference>
<dbReference type="CDD" id="cd03130">
    <property type="entry name" value="GATase1_CobB"/>
    <property type="match status" value="1"/>
</dbReference>
<dbReference type="EMBL" id="JACSRA010000032">
    <property type="protein sequence ID" value="MBD7912985.1"/>
    <property type="molecule type" value="Genomic_DNA"/>
</dbReference>
<dbReference type="NCBIfam" id="TIGR00379">
    <property type="entry name" value="cobB"/>
    <property type="match status" value="1"/>
</dbReference>
<keyword evidence="7" id="KW-0169">Cobalamin biosynthesis</keyword>
<evidence type="ECO:0000313" key="10">
    <source>
        <dbReference type="EMBL" id="MBD7912985.1"/>
    </source>
</evidence>
<proteinExistence type="inferred from homology"/>
<comment type="caution">
    <text evidence="10">The sequence shown here is derived from an EMBL/GenBank/DDBJ whole genome shotgun (WGS) entry which is preliminary data.</text>
</comment>
<organism evidence="10 11">
    <name type="scientific">Clostridium cibarium</name>
    <dbReference type="NCBI Taxonomy" id="2762247"/>
    <lineage>
        <taxon>Bacteria</taxon>
        <taxon>Bacillati</taxon>
        <taxon>Bacillota</taxon>
        <taxon>Clostridia</taxon>
        <taxon>Eubacteriales</taxon>
        <taxon>Clostridiaceae</taxon>
        <taxon>Clostridium</taxon>
    </lineage>
</organism>
<dbReference type="PROSITE" id="PS51274">
    <property type="entry name" value="GATASE_COBBQ"/>
    <property type="match status" value="1"/>
</dbReference>
<name>A0ABR8PXV0_9CLOT</name>
<feature type="site" description="Increases nucleophilicity of active site Cys" evidence="7">
    <location>
        <position position="424"/>
    </location>
</feature>
<evidence type="ECO:0000256" key="2">
    <source>
        <dbReference type="ARBA" id="ARBA00022598"/>
    </source>
</evidence>
<dbReference type="HAMAP" id="MF_00027">
    <property type="entry name" value="CobB_CbiA"/>
    <property type="match status" value="1"/>
</dbReference>
<protein>
    <recommendedName>
        <fullName evidence="7">Cobyrinate a,c-diamide synthase</fullName>
        <ecNumber evidence="7">6.3.5.11</ecNumber>
    </recommendedName>
    <alternativeName>
        <fullName evidence="7">Cobyrinic acid a,c-diamide synthetase</fullName>
    </alternativeName>
</protein>
<feature type="active site" description="Nucleophile" evidence="7">
    <location>
        <position position="324"/>
    </location>
</feature>
<keyword evidence="3 7" id="KW-0547">Nucleotide-binding</keyword>
<accession>A0ABR8PXV0</accession>
<dbReference type="InterPro" id="IPR004484">
    <property type="entry name" value="CbiA/CobB_synth"/>
</dbReference>
<dbReference type="Pfam" id="PF07685">
    <property type="entry name" value="GATase_3"/>
    <property type="match status" value="1"/>
</dbReference>
<evidence type="ECO:0000313" key="11">
    <source>
        <dbReference type="Proteomes" id="UP000627781"/>
    </source>
</evidence>
<dbReference type="InterPro" id="IPR027417">
    <property type="entry name" value="P-loop_NTPase"/>
</dbReference>
<comment type="function">
    <text evidence="7">Catalyzes the ATP-dependent amidation of the two carboxylate groups at positions a and c of cobyrinate, using either L-glutamine or ammonia as the nitrogen source.</text>
</comment>
<dbReference type="InterPro" id="IPR011698">
    <property type="entry name" value="GATase_3"/>
</dbReference>
<evidence type="ECO:0000256" key="3">
    <source>
        <dbReference type="ARBA" id="ARBA00022741"/>
    </source>
</evidence>
<sequence length="448" mass="50357">MIAATSSESGKTMITCGLLQALVNRRMKVTSFKCGPDYIDPMFHSKVIGTKSRNIDTFFADKNTIYYLMNKATKDMDISVIEGVMGYYDGLAGISTEASSYDVANATNTPVVLVVNCRGMSLSILPIIKGFLEFKENSCIKGVILNQISEMMYPQIKKLIEENLSIKVFGYVPVLKDLVIESRHLGLVTPNEITDLKEKLNKLSDQFEKTININEIINLANSAKELEYNKPQVLKLEGNPKVAVAYDEAFCFYYQENIELLKEMGATVEYFSPIRDKKLPKNISGLILGGGYPELYAEALSNNKAMLEEIKYAIDKGLPCIAECGGFMYLHESMEDNENKFHNMVGVIGGKTYKTSKLGRFGYINLKAIKDNFLCNKGSSIKAHEFHYWDSESSGESFIAEKPLRKRSWNCINSTNNLLAGFPHLYYYSNTEIPQEFIKRCIEFGGLS</sequence>
<dbReference type="SUPFAM" id="SSF52540">
    <property type="entry name" value="P-loop containing nucleoside triphosphate hydrolases"/>
    <property type="match status" value="1"/>
</dbReference>
<dbReference type="Gene3D" id="3.40.50.880">
    <property type="match status" value="1"/>
</dbReference>
<dbReference type="SUPFAM" id="SSF52317">
    <property type="entry name" value="Class I glutamine amidotransferase-like"/>
    <property type="match status" value="1"/>
</dbReference>
<comment type="domain">
    <text evidence="7">Comprises of two domains. The C-terminal domain contains the binding site for glutamine and catalyzes the hydrolysis of this substrate to glutamate and ammonia. The N-terminal domain is anticipated to bind ATP and cobyrinate and catalyzes the ultimate synthesis of the diamide product. The ammonia produced via the glutaminase domain is probably translocated to the adjacent domain via a molecular tunnel, where it reacts with an activated intermediate.</text>
</comment>
<keyword evidence="2 7" id="KW-0436">Ligase</keyword>
<comment type="pathway">
    <text evidence="7">Cofactor biosynthesis; adenosylcobalamin biosynthesis; cob(II)yrinate a,c-diamide from sirohydrochlorin (anaerobic route): step 10/10.</text>
</comment>
<dbReference type="PANTHER" id="PTHR43873:SF1">
    <property type="entry name" value="COBYRINATE A,C-DIAMIDE SYNTHASE"/>
    <property type="match status" value="1"/>
</dbReference>
<keyword evidence="4 7" id="KW-0067">ATP-binding</keyword>
<dbReference type="NCBIfam" id="NF002204">
    <property type="entry name" value="PRK01077.1"/>
    <property type="match status" value="1"/>
</dbReference>
<comment type="cofactor">
    <cofactor evidence="1 7">
        <name>Mg(2+)</name>
        <dbReference type="ChEBI" id="CHEBI:18420"/>
    </cofactor>
</comment>
<dbReference type="InterPro" id="IPR029062">
    <property type="entry name" value="Class_I_gatase-like"/>
</dbReference>
<dbReference type="Proteomes" id="UP000627781">
    <property type="component" value="Unassembled WGS sequence"/>
</dbReference>
<comment type="similarity">
    <text evidence="7">Belongs to the CobB/CbiA family.</text>
</comment>
<evidence type="ECO:0000256" key="4">
    <source>
        <dbReference type="ARBA" id="ARBA00022840"/>
    </source>
</evidence>
<evidence type="ECO:0000256" key="5">
    <source>
        <dbReference type="ARBA" id="ARBA00022842"/>
    </source>
</evidence>
<dbReference type="InterPro" id="IPR002586">
    <property type="entry name" value="CobQ/CobB/MinD/ParA_Nub-bd_dom"/>
</dbReference>
<evidence type="ECO:0000256" key="1">
    <source>
        <dbReference type="ARBA" id="ARBA00001946"/>
    </source>
</evidence>
<evidence type="ECO:0000256" key="7">
    <source>
        <dbReference type="HAMAP-Rule" id="MF_00027"/>
    </source>
</evidence>
<gene>
    <name evidence="7" type="primary">cbiA</name>
    <name evidence="10" type="ORF">H9661_16660</name>
</gene>
<dbReference type="Pfam" id="PF01656">
    <property type="entry name" value="CbiA"/>
    <property type="match status" value="1"/>
</dbReference>
<comment type="catalytic activity">
    <reaction evidence="7">
        <text>cob(II)yrinate + 2 L-glutamine + 2 ATP + 2 H2O = cob(II)yrinate a,c diamide + 2 L-glutamate + 2 ADP + 2 phosphate + 2 H(+)</text>
        <dbReference type="Rhea" id="RHEA:26289"/>
        <dbReference type="ChEBI" id="CHEBI:15377"/>
        <dbReference type="ChEBI" id="CHEBI:15378"/>
        <dbReference type="ChEBI" id="CHEBI:29985"/>
        <dbReference type="ChEBI" id="CHEBI:30616"/>
        <dbReference type="ChEBI" id="CHEBI:43474"/>
        <dbReference type="ChEBI" id="CHEBI:58359"/>
        <dbReference type="ChEBI" id="CHEBI:58537"/>
        <dbReference type="ChEBI" id="CHEBI:58894"/>
        <dbReference type="ChEBI" id="CHEBI:456216"/>
        <dbReference type="EC" id="6.3.5.11"/>
    </reaction>
</comment>
<dbReference type="EC" id="6.3.5.11" evidence="7"/>
<keyword evidence="5 7" id="KW-0460">Magnesium</keyword>